<feature type="transmembrane region" description="Helical" evidence="10">
    <location>
        <begin position="40"/>
        <end position="60"/>
    </location>
</feature>
<evidence type="ECO:0000256" key="6">
    <source>
        <dbReference type="ARBA" id="ARBA00022989"/>
    </source>
</evidence>
<feature type="region of interest" description="Disordered" evidence="9">
    <location>
        <begin position="1"/>
        <end position="33"/>
    </location>
</feature>
<evidence type="ECO:0000256" key="5">
    <source>
        <dbReference type="ARBA" id="ARBA00022906"/>
    </source>
</evidence>
<evidence type="ECO:0000256" key="2">
    <source>
        <dbReference type="ARBA" id="ARBA00008873"/>
    </source>
</evidence>
<evidence type="ECO:0000256" key="7">
    <source>
        <dbReference type="ARBA" id="ARBA00023065"/>
    </source>
</evidence>
<dbReference type="GO" id="GO:0005886">
    <property type="term" value="C:plasma membrane"/>
    <property type="evidence" value="ECO:0007669"/>
    <property type="project" value="TreeGrafter"/>
</dbReference>
<dbReference type="InterPro" id="IPR027470">
    <property type="entry name" value="Cation_efflux_CTD"/>
</dbReference>
<feature type="domain" description="Cation efflux protein transmembrane" evidence="11">
    <location>
        <begin position="41"/>
        <end position="231"/>
    </location>
</feature>
<evidence type="ECO:0000256" key="1">
    <source>
        <dbReference type="ARBA" id="ARBA00004141"/>
    </source>
</evidence>
<dbReference type="Pfam" id="PF16916">
    <property type="entry name" value="ZT_dimer"/>
    <property type="match status" value="1"/>
</dbReference>
<keyword evidence="14" id="KW-1185">Reference proteome</keyword>
<dbReference type="GO" id="GO:0005385">
    <property type="term" value="F:zinc ion transmembrane transporter activity"/>
    <property type="evidence" value="ECO:0007669"/>
    <property type="project" value="TreeGrafter"/>
</dbReference>
<feature type="compositionally biased region" description="Basic residues" evidence="9">
    <location>
        <begin position="21"/>
        <end position="33"/>
    </location>
</feature>
<feature type="transmembrane region" description="Helical" evidence="10">
    <location>
        <begin position="107"/>
        <end position="126"/>
    </location>
</feature>
<reference evidence="13 14" key="1">
    <citation type="submission" date="2019-12" db="EMBL/GenBank/DDBJ databases">
        <title>Genomic-based taxomic classification of the family Erythrobacteraceae.</title>
        <authorList>
            <person name="Xu L."/>
        </authorList>
    </citation>
    <scope>NUCLEOTIDE SEQUENCE [LARGE SCALE GENOMIC DNA]</scope>
    <source>
        <strain evidence="13 14">LMG 29519</strain>
    </source>
</reference>
<evidence type="ECO:0000259" key="12">
    <source>
        <dbReference type="Pfam" id="PF16916"/>
    </source>
</evidence>
<evidence type="ECO:0000256" key="8">
    <source>
        <dbReference type="ARBA" id="ARBA00023136"/>
    </source>
</evidence>
<name>A0A6I4TZC6_9SPHN</name>
<evidence type="ECO:0000256" key="10">
    <source>
        <dbReference type="SAM" id="Phobius"/>
    </source>
</evidence>
<evidence type="ECO:0000256" key="3">
    <source>
        <dbReference type="ARBA" id="ARBA00022448"/>
    </source>
</evidence>
<dbReference type="InterPro" id="IPR002524">
    <property type="entry name" value="Cation_efflux"/>
</dbReference>
<keyword evidence="3" id="KW-0813">Transport</keyword>
<dbReference type="Proteomes" id="UP000429229">
    <property type="component" value="Unassembled WGS sequence"/>
</dbReference>
<gene>
    <name evidence="13" type="ORF">GRI68_02560</name>
</gene>
<dbReference type="SUPFAM" id="SSF160240">
    <property type="entry name" value="Cation efflux protein cytoplasmic domain-like"/>
    <property type="match status" value="1"/>
</dbReference>
<dbReference type="InterPro" id="IPR058533">
    <property type="entry name" value="Cation_efflux_TM"/>
</dbReference>
<evidence type="ECO:0000256" key="9">
    <source>
        <dbReference type="SAM" id="MobiDB-lite"/>
    </source>
</evidence>
<dbReference type="Pfam" id="PF01545">
    <property type="entry name" value="Cation_efflux"/>
    <property type="match status" value="1"/>
</dbReference>
<sequence>MTGCREPEDTLAASTHDHSHGNGHSHGHGHSHVPKNERKIAIAAALTGTFMIAEVFGGIVSGSLALIADAGHMLTDFASLVMAWLAFRIARRPADWKRTYGFDRFSVLAAFLNGLSLFVIAGWIVYEAFHRLADQNEVMGDLMLWVAVGGLVVNIVAFIVLTRGESDNLNVRAAALHVAGDLLGSIAAIVASLVIIFTGWMPIDPILSVLVALIILKSAWSVVAESGHILLEGAPPGFDRRDVARQLAELDGVSEVDHIHAWSVTQERPMVTMEMEIAPGADPEAVKRQARKLLHDSFHIEHATIETRSG</sequence>
<dbReference type="NCBIfam" id="TIGR01297">
    <property type="entry name" value="CDF"/>
    <property type="match status" value="1"/>
</dbReference>
<dbReference type="SUPFAM" id="SSF161111">
    <property type="entry name" value="Cation efflux protein transmembrane domain-like"/>
    <property type="match status" value="1"/>
</dbReference>
<dbReference type="InterPro" id="IPR027469">
    <property type="entry name" value="Cation_efflux_TMD_sf"/>
</dbReference>
<evidence type="ECO:0000313" key="13">
    <source>
        <dbReference type="EMBL" id="MXP09060.1"/>
    </source>
</evidence>
<dbReference type="AlphaFoldDB" id="A0A6I4TZC6"/>
<feature type="domain" description="Cation efflux protein cytoplasmic" evidence="12">
    <location>
        <begin position="235"/>
        <end position="305"/>
    </location>
</feature>
<comment type="similarity">
    <text evidence="2">Belongs to the cation diffusion facilitator (CDF) transporter (TC 2.A.4) family. SLC30A subfamily.</text>
</comment>
<keyword evidence="6 10" id="KW-1133">Transmembrane helix</keyword>
<dbReference type="PANTHER" id="PTHR11562:SF17">
    <property type="entry name" value="RE54080P-RELATED"/>
    <property type="match status" value="1"/>
</dbReference>
<feature type="transmembrane region" description="Helical" evidence="10">
    <location>
        <begin position="174"/>
        <end position="200"/>
    </location>
</feature>
<dbReference type="EMBL" id="WTYR01000001">
    <property type="protein sequence ID" value="MXP09060.1"/>
    <property type="molecule type" value="Genomic_DNA"/>
</dbReference>
<keyword evidence="4 10" id="KW-0812">Transmembrane</keyword>
<dbReference type="InterPro" id="IPR050681">
    <property type="entry name" value="CDF/SLC30A"/>
</dbReference>
<dbReference type="InterPro" id="IPR036837">
    <property type="entry name" value="Cation_efflux_CTD_sf"/>
</dbReference>
<feature type="transmembrane region" description="Helical" evidence="10">
    <location>
        <begin position="142"/>
        <end position="162"/>
    </location>
</feature>
<comment type="caution">
    <text evidence="13">The sequence shown here is derived from an EMBL/GenBank/DDBJ whole genome shotgun (WGS) entry which is preliminary data.</text>
</comment>
<comment type="subcellular location">
    <subcellularLocation>
        <location evidence="1">Membrane</location>
        <topology evidence="1">Multi-pass membrane protein</topology>
    </subcellularLocation>
</comment>
<organism evidence="13 14">
    <name type="scientific">Alteriqipengyuania halimionae</name>
    <dbReference type="NCBI Taxonomy" id="1926630"/>
    <lineage>
        <taxon>Bacteria</taxon>
        <taxon>Pseudomonadati</taxon>
        <taxon>Pseudomonadota</taxon>
        <taxon>Alphaproteobacteria</taxon>
        <taxon>Sphingomonadales</taxon>
        <taxon>Erythrobacteraceae</taxon>
        <taxon>Alteriqipengyuania</taxon>
    </lineage>
</organism>
<evidence type="ECO:0000256" key="4">
    <source>
        <dbReference type="ARBA" id="ARBA00022692"/>
    </source>
</evidence>
<accession>A0A6I4TZC6</accession>
<keyword evidence="7" id="KW-0406">Ion transport</keyword>
<dbReference type="Gene3D" id="1.20.1510.10">
    <property type="entry name" value="Cation efflux protein transmembrane domain"/>
    <property type="match status" value="1"/>
</dbReference>
<feature type="transmembrane region" description="Helical" evidence="10">
    <location>
        <begin position="66"/>
        <end position="87"/>
    </location>
</feature>
<keyword evidence="8 10" id="KW-0472">Membrane</keyword>
<protein>
    <submittedName>
        <fullName evidence="13">Cation diffusion facilitator family transporter</fullName>
    </submittedName>
</protein>
<evidence type="ECO:0000259" key="11">
    <source>
        <dbReference type="Pfam" id="PF01545"/>
    </source>
</evidence>
<keyword evidence="5" id="KW-0862">Zinc</keyword>
<dbReference type="PANTHER" id="PTHR11562">
    <property type="entry name" value="CATION EFFLUX PROTEIN/ ZINC TRANSPORTER"/>
    <property type="match status" value="1"/>
</dbReference>
<evidence type="ECO:0000313" key="14">
    <source>
        <dbReference type="Proteomes" id="UP000429229"/>
    </source>
</evidence>
<dbReference type="OrthoDB" id="9809646at2"/>
<proteinExistence type="inferred from homology"/>
<keyword evidence="5" id="KW-0864">Zinc transport</keyword>